<evidence type="ECO:0000313" key="2">
    <source>
        <dbReference type="Proteomes" id="UP000747110"/>
    </source>
</evidence>
<proteinExistence type="predicted"/>
<organism evidence="1 2">
    <name type="scientific">Volvox reticuliferus</name>
    <dbReference type="NCBI Taxonomy" id="1737510"/>
    <lineage>
        <taxon>Eukaryota</taxon>
        <taxon>Viridiplantae</taxon>
        <taxon>Chlorophyta</taxon>
        <taxon>core chlorophytes</taxon>
        <taxon>Chlorophyceae</taxon>
        <taxon>CS clade</taxon>
        <taxon>Chlamydomonadales</taxon>
        <taxon>Volvocaceae</taxon>
        <taxon>Volvox</taxon>
    </lineage>
</organism>
<dbReference type="AlphaFoldDB" id="A0A8J4C906"/>
<sequence>QLISPSKVGLSARQRAMLDASQVGIFRFARIKRATTPVSVASGGGAPSVTNLDIDDGSCAPAPLVLPGVGGNGGGICRTPSMRNPSNVAVGPTPFQSPMAPYRRSTPPLPAANHRQSQAGVGRLPGDGNVNATGGMAPPPTVALASAIMHELNARQSDRDAGVGGPAANGRLDDMTLVSESVPVLPASAQRTEVLANFVRPGRGALVQPGLQKMPTPPENEVSE</sequence>
<keyword evidence="2" id="KW-1185">Reference proteome</keyword>
<protein>
    <submittedName>
        <fullName evidence="1">Uncharacterized protein</fullName>
    </submittedName>
</protein>
<reference evidence="1" key="1">
    <citation type="journal article" date="2021" name="Proc. Natl. Acad. Sci. U.S.A.">
        <title>Three genomes in the algal genus Volvox reveal the fate of a haploid sex-determining region after a transition to homothallism.</title>
        <authorList>
            <person name="Yamamoto K."/>
            <person name="Hamaji T."/>
            <person name="Kawai-Toyooka H."/>
            <person name="Matsuzaki R."/>
            <person name="Takahashi F."/>
            <person name="Nishimura Y."/>
            <person name="Kawachi M."/>
            <person name="Noguchi H."/>
            <person name="Minakuchi Y."/>
            <person name="Umen J.G."/>
            <person name="Toyoda A."/>
            <person name="Nozaki H."/>
        </authorList>
    </citation>
    <scope>NUCLEOTIDE SEQUENCE</scope>
    <source>
        <strain evidence="1">NIES-3786</strain>
    </source>
</reference>
<dbReference type="OrthoDB" id="10681336at2759"/>
<feature type="non-terminal residue" evidence="1">
    <location>
        <position position="1"/>
    </location>
</feature>
<dbReference type="EMBL" id="BNCP01000010">
    <property type="protein sequence ID" value="GIL77090.1"/>
    <property type="molecule type" value="Genomic_DNA"/>
</dbReference>
<evidence type="ECO:0000313" key="1">
    <source>
        <dbReference type="EMBL" id="GIL77090.1"/>
    </source>
</evidence>
<name>A0A8J4C906_9CHLO</name>
<gene>
    <name evidence="1" type="ORF">Vretifemale_6646</name>
</gene>
<feature type="non-terminal residue" evidence="1">
    <location>
        <position position="224"/>
    </location>
</feature>
<dbReference type="Proteomes" id="UP000747110">
    <property type="component" value="Unassembled WGS sequence"/>
</dbReference>
<comment type="caution">
    <text evidence="1">The sequence shown here is derived from an EMBL/GenBank/DDBJ whole genome shotgun (WGS) entry which is preliminary data.</text>
</comment>
<accession>A0A8J4C906</accession>